<dbReference type="InterPro" id="IPR051332">
    <property type="entry name" value="Fosfomycin_Res_Enzymes"/>
</dbReference>
<evidence type="ECO:0000313" key="2">
    <source>
        <dbReference type="EMBL" id="QDV33338.1"/>
    </source>
</evidence>
<reference evidence="2 3" key="1">
    <citation type="submission" date="2019-02" db="EMBL/GenBank/DDBJ databases">
        <title>Deep-cultivation of Planctomycetes and their phenomic and genomic characterization uncovers novel biology.</title>
        <authorList>
            <person name="Wiegand S."/>
            <person name="Jogler M."/>
            <person name="Boedeker C."/>
            <person name="Pinto D."/>
            <person name="Vollmers J."/>
            <person name="Rivas-Marin E."/>
            <person name="Kohn T."/>
            <person name="Peeters S.H."/>
            <person name="Heuer A."/>
            <person name="Rast P."/>
            <person name="Oberbeckmann S."/>
            <person name="Bunk B."/>
            <person name="Jeske O."/>
            <person name="Meyerdierks A."/>
            <person name="Storesund J.E."/>
            <person name="Kallscheuer N."/>
            <person name="Luecker S."/>
            <person name="Lage O.M."/>
            <person name="Pohl T."/>
            <person name="Merkel B.J."/>
            <person name="Hornburger P."/>
            <person name="Mueller R.-W."/>
            <person name="Bruemmer F."/>
            <person name="Labrenz M."/>
            <person name="Spormann A.M."/>
            <person name="Op den Camp H."/>
            <person name="Overmann J."/>
            <person name="Amann R."/>
            <person name="Jetten M.S.M."/>
            <person name="Mascher T."/>
            <person name="Medema M.H."/>
            <person name="Devos D.P."/>
            <person name="Kaster A.-K."/>
            <person name="Ovreas L."/>
            <person name="Rohde M."/>
            <person name="Galperin M.Y."/>
            <person name="Jogler C."/>
        </authorList>
    </citation>
    <scope>NUCLEOTIDE SEQUENCE [LARGE SCALE GENOMIC DNA]</scope>
    <source>
        <strain evidence="2 3">ElP</strain>
    </source>
</reference>
<name>A0A518GXL5_9BACT</name>
<dbReference type="Gene3D" id="3.10.180.10">
    <property type="entry name" value="2,3-Dihydroxybiphenyl 1,2-Dioxygenase, domain 1"/>
    <property type="match status" value="1"/>
</dbReference>
<gene>
    <name evidence="2" type="ORF">ElP_12090</name>
</gene>
<dbReference type="InterPro" id="IPR004360">
    <property type="entry name" value="Glyas_Fos-R_dOase_dom"/>
</dbReference>
<dbReference type="InterPro" id="IPR029068">
    <property type="entry name" value="Glyas_Bleomycin-R_OHBP_Dase"/>
</dbReference>
<organism evidence="2 3">
    <name type="scientific">Tautonia plasticadhaerens</name>
    <dbReference type="NCBI Taxonomy" id="2527974"/>
    <lineage>
        <taxon>Bacteria</taxon>
        <taxon>Pseudomonadati</taxon>
        <taxon>Planctomycetota</taxon>
        <taxon>Planctomycetia</taxon>
        <taxon>Isosphaerales</taxon>
        <taxon>Isosphaeraceae</taxon>
        <taxon>Tautonia</taxon>
    </lineage>
</organism>
<sequence length="117" mass="12935">MVLNHINLAVTDVRAARGFLMAYFKLDPQGLPGNDRIAFLRDEQGMILTLTNIDGAAEVRYPGAFHIGFGQESPAKVDEINRRLKADGYDVPEPSKQHGSWTFYFEAPGGIVIEVLS</sequence>
<dbReference type="SUPFAM" id="SSF54593">
    <property type="entry name" value="Glyoxalase/Bleomycin resistance protein/Dihydroxybiphenyl dioxygenase"/>
    <property type="match status" value="1"/>
</dbReference>
<dbReference type="InterPro" id="IPR037523">
    <property type="entry name" value="VOC_core"/>
</dbReference>
<dbReference type="KEGG" id="tpla:ElP_12090"/>
<dbReference type="PANTHER" id="PTHR36113:SF3">
    <property type="entry name" value="SLL5075 PROTEIN"/>
    <property type="match status" value="1"/>
</dbReference>
<dbReference type="PANTHER" id="PTHR36113">
    <property type="entry name" value="LYASE, PUTATIVE-RELATED-RELATED"/>
    <property type="match status" value="1"/>
</dbReference>
<dbReference type="PROSITE" id="PS51819">
    <property type="entry name" value="VOC"/>
    <property type="match status" value="1"/>
</dbReference>
<accession>A0A518GXL5</accession>
<dbReference type="AlphaFoldDB" id="A0A518GXL5"/>
<dbReference type="OrthoDB" id="1270449at2"/>
<dbReference type="EMBL" id="CP036426">
    <property type="protein sequence ID" value="QDV33338.1"/>
    <property type="molecule type" value="Genomic_DNA"/>
</dbReference>
<proteinExistence type="predicted"/>
<keyword evidence="3" id="KW-1185">Reference proteome</keyword>
<evidence type="ECO:0000313" key="3">
    <source>
        <dbReference type="Proteomes" id="UP000317835"/>
    </source>
</evidence>
<evidence type="ECO:0000259" key="1">
    <source>
        <dbReference type="PROSITE" id="PS51819"/>
    </source>
</evidence>
<dbReference type="Pfam" id="PF00903">
    <property type="entry name" value="Glyoxalase"/>
    <property type="match status" value="1"/>
</dbReference>
<protein>
    <submittedName>
        <fullName evidence="2">Glyoxalase-like domain protein</fullName>
    </submittedName>
</protein>
<feature type="domain" description="VOC" evidence="1">
    <location>
        <begin position="2"/>
        <end position="117"/>
    </location>
</feature>
<dbReference type="RefSeq" id="WP_145267729.1">
    <property type="nucleotide sequence ID" value="NZ_CP036426.1"/>
</dbReference>
<dbReference type="CDD" id="cd06587">
    <property type="entry name" value="VOC"/>
    <property type="match status" value="1"/>
</dbReference>
<dbReference type="Proteomes" id="UP000317835">
    <property type="component" value="Chromosome"/>
</dbReference>